<evidence type="ECO:0000256" key="6">
    <source>
        <dbReference type="ARBA" id="ARBA00022989"/>
    </source>
</evidence>
<dbReference type="InterPro" id="IPR047817">
    <property type="entry name" value="ABC2_TM_bact-type"/>
</dbReference>
<dbReference type="Pfam" id="PF01061">
    <property type="entry name" value="ABC2_membrane"/>
    <property type="match status" value="1"/>
</dbReference>
<protein>
    <recommendedName>
        <fullName evidence="9">Transport permease protein</fullName>
    </recommendedName>
</protein>
<comment type="similarity">
    <text evidence="2 9">Belongs to the ABC-2 integral membrane protein family.</text>
</comment>
<evidence type="ECO:0000313" key="12">
    <source>
        <dbReference type="Proteomes" id="UP000244571"/>
    </source>
</evidence>
<keyword evidence="12" id="KW-1185">Reference proteome</keyword>
<dbReference type="OrthoDB" id="9786910at2"/>
<evidence type="ECO:0000256" key="4">
    <source>
        <dbReference type="ARBA" id="ARBA00022475"/>
    </source>
</evidence>
<dbReference type="PANTHER" id="PTHR30413:SF10">
    <property type="entry name" value="CAPSULE POLYSACCHARIDE EXPORT INNER-MEMBRANE PROTEIN CTRC"/>
    <property type="match status" value="1"/>
</dbReference>
<organism evidence="11 12">
    <name type="scientific">Orrella marina</name>
    <dbReference type="NCBI Taxonomy" id="2163011"/>
    <lineage>
        <taxon>Bacteria</taxon>
        <taxon>Pseudomonadati</taxon>
        <taxon>Pseudomonadota</taxon>
        <taxon>Betaproteobacteria</taxon>
        <taxon>Burkholderiales</taxon>
        <taxon>Alcaligenaceae</taxon>
        <taxon>Orrella</taxon>
    </lineage>
</organism>
<evidence type="ECO:0000256" key="1">
    <source>
        <dbReference type="ARBA" id="ARBA00004651"/>
    </source>
</evidence>
<evidence type="ECO:0000256" key="8">
    <source>
        <dbReference type="ARBA" id="ARBA00023136"/>
    </source>
</evidence>
<evidence type="ECO:0000259" key="10">
    <source>
        <dbReference type="PROSITE" id="PS51012"/>
    </source>
</evidence>
<evidence type="ECO:0000256" key="5">
    <source>
        <dbReference type="ARBA" id="ARBA00022692"/>
    </source>
</evidence>
<sequence>MIESVHKVWVFRQFIVGNVRREFQSRYRNSLLGSTWVVLSPLSQILIYTVIFSQIMKARLPGVESTFGYSIFLCSGIIMWGLFSEITSKCQSMFLDNANLIKKVNFPKLCIPISVTINALLNFLVIFTLFTIFLLVSGNFPGIVYLAIFPLLAILVLFSVSLGVIVGIINVFFRDAAHFYSIFLHFWFWLTPIVYPSSILPEPIKALIQINPMTGFIKEIQTIIVHRQWPGSEWIYLGAFSLTLCTFAAILFKRRAAEIVDEL</sequence>
<dbReference type="PROSITE" id="PS51012">
    <property type="entry name" value="ABC_TM2"/>
    <property type="match status" value="1"/>
</dbReference>
<dbReference type="AlphaFoldDB" id="A0A2R4XMK5"/>
<comment type="subcellular location">
    <subcellularLocation>
        <location evidence="9">Cell inner membrane</location>
        <topology evidence="9">Multi-pass membrane protein</topology>
    </subcellularLocation>
    <subcellularLocation>
        <location evidence="1">Cell membrane</location>
        <topology evidence="1">Multi-pass membrane protein</topology>
    </subcellularLocation>
</comment>
<dbReference type="KEGG" id="boz:DBV39_16190"/>
<feature type="transmembrane region" description="Helical" evidence="9">
    <location>
        <begin position="109"/>
        <end position="136"/>
    </location>
</feature>
<dbReference type="GO" id="GO:0005886">
    <property type="term" value="C:plasma membrane"/>
    <property type="evidence" value="ECO:0007669"/>
    <property type="project" value="UniProtKB-SubCell"/>
</dbReference>
<gene>
    <name evidence="11" type="ORF">DBV39_16190</name>
</gene>
<dbReference type="Proteomes" id="UP000244571">
    <property type="component" value="Chromosome"/>
</dbReference>
<keyword evidence="6 9" id="KW-1133">Transmembrane helix</keyword>
<name>A0A2R4XMK5_9BURK</name>
<keyword evidence="5 9" id="KW-0812">Transmembrane</keyword>
<dbReference type="PANTHER" id="PTHR30413">
    <property type="entry name" value="INNER MEMBRANE TRANSPORT PERMEASE"/>
    <property type="match status" value="1"/>
</dbReference>
<feature type="transmembrane region" description="Helical" evidence="9">
    <location>
        <begin position="67"/>
        <end position="88"/>
    </location>
</feature>
<keyword evidence="4 9" id="KW-1003">Cell membrane</keyword>
<feature type="domain" description="ABC transmembrane type-2" evidence="10">
    <location>
        <begin position="32"/>
        <end position="255"/>
    </location>
</feature>
<dbReference type="RefSeq" id="WP_108622425.1">
    <property type="nucleotide sequence ID" value="NZ_CP028901.1"/>
</dbReference>
<evidence type="ECO:0000256" key="9">
    <source>
        <dbReference type="RuleBase" id="RU361157"/>
    </source>
</evidence>
<evidence type="ECO:0000256" key="2">
    <source>
        <dbReference type="ARBA" id="ARBA00007783"/>
    </source>
</evidence>
<proteinExistence type="inferred from homology"/>
<evidence type="ECO:0000256" key="7">
    <source>
        <dbReference type="ARBA" id="ARBA00023047"/>
    </source>
</evidence>
<keyword evidence="7" id="KW-0762">Sugar transport</keyword>
<keyword evidence="7" id="KW-0625">Polysaccharide transport</keyword>
<dbReference type="GO" id="GO:0015920">
    <property type="term" value="P:lipopolysaccharide transport"/>
    <property type="evidence" value="ECO:0007669"/>
    <property type="project" value="TreeGrafter"/>
</dbReference>
<dbReference type="InterPro" id="IPR013525">
    <property type="entry name" value="ABC2_TM"/>
</dbReference>
<feature type="transmembrane region" description="Helical" evidence="9">
    <location>
        <begin position="30"/>
        <end position="55"/>
    </location>
</feature>
<evidence type="ECO:0000256" key="3">
    <source>
        <dbReference type="ARBA" id="ARBA00022448"/>
    </source>
</evidence>
<dbReference type="GO" id="GO:0015774">
    <property type="term" value="P:polysaccharide transport"/>
    <property type="evidence" value="ECO:0007669"/>
    <property type="project" value="UniProtKB-KW"/>
</dbReference>
<dbReference type="EMBL" id="CP028901">
    <property type="protein sequence ID" value="AWB35015.1"/>
    <property type="molecule type" value="Genomic_DNA"/>
</dbReference>
<dbReference type="GO" id="GO:0140359">
    <property type="term" value="F:ABC-type transporter activity"/>
    <property type="evidence" value="ECO:0007669"/>
    <property type="project" value="InterPro"/>
</dbReference>
<feature type="transmembrane region" description="Helical" evidence="9">
    <location>
        <begin position="142"/>
        <end position="169"/>
    </location>
</feature>
<accession>A0A2R4XMK5</accession>
<keyword evidence="8 9" id="KW-0472">Membrane</keyword>
<keyword evidence="3 9" id="KW-0813">Transport</keyword>
<feature type="transmembrane region" description="Helical" evidence="9">
    <location>
        <begin position="176"/>
        <end position="195"/>
    </location>
</feature>
<feature type="transmembrane region" description="Helical" evidence="9">
    <location>
        <begin position="234"/>
        <end position="252"/>
    </location>
</feature>
<reference evidence="11 12" key="1">
    <citation type="submission" date="2018-04" db="EMBL/GenBank/DDBJ databases">
        <title>Bordetella sp. HZ20 isolated from seawater.</title>
        <authorList>
            <person name="Sun C."/>
        </authorList>
    </citation>
    <scope>NUCLEOTIDE SEQUENCE [LARGE SCALE GENOMIC DNA]</scope>
    <source>
        <strain evidence="11 12">HZ20</strain>
    </source>
</reference>
<evidence type="ECO:0000313" key="11">
    <source>
        <dbReference type="EMBL" id="AWB35015.1"/>
    </source>
</evidence>